<keyword evidence="5 8" id="KW-0812">Transmembrane</keyword>
<evidence type="ECO:0000313" key="10">
    <source>
        <dbReference type="Proteomes" id="UP000192708"/>
    </source>
</evidence>
<feature type="transmembrane region" description="Helical" evidence="8">
    <location>
        <begin position="134"/>
        <end position="160"/>
    </location>
</feature>
<organism evidence="9 10">
    <name type="scientific">Polynucleobacter kasalickyi</name>
    <dbReference type="NCBI Taxonomy" id="1938817"/>
    <lineage>
        <taxon>Bacteria</taxon>
        <taxon>Pseudomonadati</taxon>
        <taxon>Pseudomonadota</taxon>
        <taxon>Betaproteobacteria</taxon>
        <taxon>Burkholderiales</taxon>
        <taxon>Burkholderiaceae</taxon>
        <taxon>Polynucleobacter</taxon>
    </lineage>
</organism>
<evidence type="ECO:0000256" key="7">
    <source>
        <dbReference type="ARBA" id="ARBA00023136"/>
    </source>
</evidence>
<protein>
    <submittedName>
        <fullName evidence="9">Predicted branched-chain amino acid permease (Azaleucine resistance)</fullName>
    </submittedName>
</protein>
<dbReference type="Pfam" id="PF03591">
    <property type="entry name" value="AzlC"/>
    <property type="match status" value="1"/>
</dbReference>
<keyword evidence="6 8" id="KW-1133">Transmembrane helix</keyword>
<dbReference type="OrthoDB" id="9179311at2"/>
<keyword evidence="3" id="KW-0813">Transport</keyword>
<dbReference type="STRING" id="1938817.SAMN06296008_10727"/>
<feature type="transmembrane region" description="Helical" evidence="8">
    <location>
        <begin position="191"/>
        <end position="209"/>
    </location>
</feature>
<accession>A0A1W2A1E2</accession>
<evidence type="ECO:0000256" key="4">
    <source>
        <dbReference type="ARBA" id="ARBA00022475"/>
    </source>
</evidence>
<keyword evidence="7 8" id="KW-0472">Membrane</keyword>
<sequence>MKIFKTAEIQQGINDMLGPSLGIFTWSIVLNLAIIKTGFAIFHTIVMSFTVYAGSAQLASIPLINGHFPIWIILLTTIVINSRFIVYSAAIAPHFQHLSFPHRCLIGFLNGDISFAVFSKKYPTADTNDSKKSIYQYFLGSAMMNWLVWQLGLGVALFFGMQIPDEWNFAFAGTLVLICLITPNIKTPKEITIGLVSVLVAILTINLPYRLGILSTVLAAMCSGFLIEQLQRKNA</sequence>
<dbReference type="AlphaFoldDB" id="A0A1W2A1E2"/>
<feature type="transmembrane region" description="Helical" evidence="8">
    <location>
        <begin position="21"/>
        <end position="50"/>
    </location>
</feature>
<comment type="subcellular location">
    <subcellularLocation>
        <location evidence="1">Cell membrane</location>
        <topology evidence="1">Multi-pass membrane protein</topology>
    </subcellularLocation>
</comment>
<evidence type="ECO:0000256" key="5">
    <source>
        <dbReference type="ARBA" id="ARBA00022692"/>
    </source>
</evidence>
<dbReference type="GO" id="GO:1903785">
    <property type="term" value="P:L-valine transmembrane transport"/>
    <property type="evidence" value="ECO:0007669"/>
    <property type="project" value="TreeGrafter"/>
</dbReference>
<dbReference type="GO" id="GO:0005886">
    <property type="term" value="C:plasma membrane"/>
    <property type="evidence" value="ECO:0007669"/>
    <property type="project" value="UniProtKB-SubCell"/>
</dbReference>
<dbReference type="PANTHER" id="PTHR34979">
    <property type="entry name" value="INNER MEMBRANE PROTEIN YGAZ"/>
    <property type="match status" value="1"/>
</dbReference>
<dbReference type="PANTHER" id="PTHR34979:SF1">
    <property type="entry name" value="INNER MEMBRANE PROTEIN YGAZ"/>
    <property type="match status" value="1"/>
</dbReference>
<reference evidence="9 10" key="1">
    <citation type="submission" date="2017-04" db="EMBL/GenBank/DDBJ databases">
        <authorList>
            <person name="Afonso C.L."/>
            <person name="Miller P.J."/>
            <person name="Scott M.A."/>
            <person name="Spackman E."/>
            <person name="Goraichik I."/>
            <person name="Dimitrov K.M."/>
            <person name="Suarez D.L."/>
            <person name="Swayne D.E."/>
        </authorList>
    </citation>
    <scope>NUCLEOTIDE SEQUENCE [LARGE SCALE GENOMIC DNA]</scope>
    <source>
        <strain evidence="9 10">VK13</strain>
    </source>
</reference>
<evidence type="ECO:0000256" key="6">
    <source>
        <dbReference type="ARBA" id="ARBA00022989"/>
    </source>
</evidence>
<gene>
    <name evidence="9" type="ORF">SAMN06296008_10727</name>
</gene>
<dbReference type="InterPro" id="IPR011606">
    <property type="entry name" value="Brnchd-chn_aa_trnsp_permease"/>
</dbReference>
<evidence type="ECO:0000256" key="2">
    <source>
        <dbReference type="ARBA" id="ARBA00010735"/>
    </source>
</evidence>
<evidence type="ECO:0000256" key="1">
    <source>
        <dbReference type="ARBA" id="ARBA00004651"/>
    </source>
</evidence>
<feature type="transmembrane region" description="Helical" evidence="8">
    <location>
        <begin position="167"/>
        <end position="185"/>
    </location>
</feature>
<name>A0A1W2A1E2_9BURK</name>
<evidence type="ECO:0000256" key="8">
    <source>
        <dbReference type="SAM" id="Phobius"/>
    </source>
</evidence>
<evidence type="ECO:0000313" key="9">
    <source>
        <dbReference type="EMBL" id="SMC54507.1"/>
    </source>
</evidence>
<keyword evidence="10" id="KW-1185">Reference proteome</keyword>
<keyword evidence="4" id="KW-1003">Cell membrane</keyword>
<proteinExistence type="inferred from homology"/>
<comment type="similarity">
    <text evidence="2">Belongs to the AzlC family.</text>
</comment>
<evidence type="ECO:0000256" key="3">
    <source>
        <dbReference type="ARBA" id="ARBA00022448"/>
    </source>
</evidence>
<dbReference type="RefSeq" id="WP_084283550.1">
    <property type="nucleotide sequence ID" value="NZ_FWXJ01000007.1"/>
</dbReference>
<dbReference type="EMBL" id="FWXJ01000007">
    <property type="protein sequence ID" value="SMC54507.1"/>
    <property type="molecule type" value="Genomic_DNA"/>
</dbReference>
<dbReference type="Proteomes" id="UP000192708">
    <property type="component" value="Unassembled WGS sequence"/>
</dbReference>